<feature type="compositionally biased region" description="Basic and acidic residues" evidence="1">
    <location>
        <begin position="108"/>
        <end position="124"/>
    </location>
</feature>
<name>A0A2G5URS3_9PELO</name>
<evidence type="ECO:0000313" key="2">
    <source>
        <dbReference type="EMBL" id="PIC42247.1"/>
    </source>
</evidence>
<dbReference type="AlphaFoldDB" id="A0A2G5URS3"/>
<comment type="caution">
    <text evidence="2">The sequence shown here is derived from an EMBL/GenBank/DDBJ whole genome shotgun (WGS) entry which is preliminary data.</text>
</comment>
<feature type="region of interest" description="Disordered" evidence="1">
    <location>
        <begin position="108"/>
        <end position="128"/>
    </location>
</feature>
<keyword evidence="3" id="KW-1185">Reference proteome</keyword>
<dbReference type="EMBL" id="PDUG01000003">
    <property type="protein sequence ID" value="PIC42247.1"/>
    <property type="molecule type" value="Genomic_DNA"/>
</dbReference>
<evidence type="ECO:0000256" key="1">
    <source>
        <dbReference type="SAM" id="MobiDB-lite"/>
    </source>
</evidence>
<organism evidence="2 3">
    <name type="scientific">Caenorhabditis nigoni</name>
    <dbReference type="NCBI Taxonomy" id="1611254"/>
    <lineage>
        <taxon>Eukaryota</taxon>
        <taxon>Metazoa</taxon>
        <taxon>Ecdysozoa</taxon>
        <taxon>Nematoda</taxon>
        <taxon>Chromadorea</taxon>
        <taxon>Rhabditida</taxon>
        <taxon>Rhabditina</taxon>
        <taxon>Rhabditomorpha</taxon>
        <taxon>Rhabditoidea</taxon>
        <taxon>Rhabditidae</taxon>
        <taxon>Peloderinae</taxon>
        <taxon>Caenorhabditis</taxon>
    </lineage>
</organism>
<feature type="compositionally biased region" description="Basic and acidic residues" evidence="1">
    <location>
        <begin position="36"/>
        <end position="58"/>
    </location>
</feature>
<gene>
    <name evidence="2" type="primary">Cnig_chr_III.g9385</name>
    <name evidence="2" type="ORF">B9Z55_009385</name>
</gene>
<sequence length="167" mass="19769">MSHDVLTPDDALSEPQEVIRRRASNQRPRLFPAKHATFERVETEKSQHKSTDKERIELPEEPLLKPYVPNENVHAQIVEDDLEEAQNRFRVDSTQTYTVAEDFKALEDIGKDKKKREQSSEGRRKRDRVLRWKGITVEEMKKKRVERTMLDDSMDKNGNFGRKKIYF</sequence>
<feature type="region of interest" description="Disordered" evidence="1">
    <location>
        <begin position="1"/>
        <end position="61"/>
    </location>
</feature>
<proteinExistence type="predicted"/>
<dbReference type="OrthoDB" id="10564136at2759"/>
<protein>
    <submittedName>
        <fullName evidence="2">Uncharacterized protein</fullName>
    </submittedName>
</protein>
<accession>A0A2G5URS3</accession>
<evidence type="ECO:0000313" key="3">
    <source>
        <dbReference type="Proteomes" id="UP000230233"/>
    </source>
</evidence>
<dbReference type="Proteomes" id="UP000230233">
    <property type="component" value="Chromosome III"/>
</dbReference>
<reference evidence="3" key="1">
    <citation type="submission" date="2017-10" db="EMBL/GenBank/DDBJ databases">
        <title>Rapid genome shrinkage in a self-fertile nematode reveals novel sperm competition proteins.</title>
        <authorList>
            <person name="Yin D."/>
            <person name="Schwarz E.M."/>
            <person name="Thomas C.G."/>
            <person name="Felde R.L."/>
            <person name="Korf I.F."/>
            <person name="Cutter A.D."/>
            <person name="Schartner C.M."/>
            <person name="Ralston E.J."/>
            <person name="Meyer B.J."/>
            <person name="Haag E.S."/>
        </authorList>
    </citation>
    <scope>NUCLEOTIDE SEQUENCE [LARGE SCALE GENOMIC DNA]</scope>
    <source>
        <strain evidence="3">JU1422</strain>
    </source>
</reference>
<dbReference type="STRING" id="1611254.A0A2G5URS3"/>